<dbReference type="InterPro" id="IPR045518">
    <property type="entry name" value="2EXR"/>
</dbReference>
<keyword evidence="3" id="KW-1185">Reference proteome</keyword>
<dbReference type="AlphaFoldDB" id="A0A8K0SWT5"/>
<proteinExistence type="predicted"/>
<gene>
    <name evidence="2" type="ORF">B0I35DRAFT_427115</name>
</gene>
<evidence type="ECO:0000313" key="3">
    <source>
        <dbReference type="Proteomes" id="UP000813444"/>
    </source>
</evidence>
<name>A0A8K0SWT5_9HYPO</name>
<protein>
    <recommendedName>
        <fullName evidence="1">2EXR domain-containing protein</fullName>
    </recommendedName>
</protein>
<sequence length="397" mass="45888">MEESASAFSSFNEAYFSKQNPGPTSFELFPMLSAEIRLRIWELSLESTRLLSVEIRKSESENGADEDFPWHKTTNHLGNVISGSPYEWALSHEARPHALFSTCAESRSVAHKHFRVVLPSQQNYKSGRPIRFNPEYDFLMIKIEGYHYYLFVDFLVDCKAYDPKMVGVLNLVMNREGFEKLENIRPPDYPRQALKSLQDTLLNLRHIWAACLMHTEARSMSGPLSGFRNYEIKYNRSLPIFGFAPGFEVLDTDPRPIEPDLGLTNVYDHPRKMKQAWEEFEGRMLGDRDNQMPQRTFSYVLAEYSARNKTIVTDEETMKEYLREEAKFWPDGIEKFYGYPCWVEPEDRKRMLSAAGMWLFPEDTFDKRGGLDLDAPKVVADLGGLKPGLVLCRLDGK</sequence>
<dbReference type="PANTHER" id="PTHR35910">
    <property type="entry name" value="2EXR DOMAIN-CONTAINING PROTEIN"/>
    <property type="match status" value="1"/>
</dbReference>
<dbReference type="OrthoDB" id="3469466at2759"/>
<dbReference type="PANTHER" id="PTHR35910:SF6">
    <property type="entry name" value="2EXR DOMAIN-CONTAINING PROTEIN"/>
    <property type="match status" value="1"/>
</dbReference>
<dbReference type="Pfam" id="PF20150">
    <property type="entry name" value="2EXR"/>
    <property type="match status" value="1"/>
</dbReference>
<reference evidence="2" key="1">
    <citation type="journal article" date="2021" name="Nat. Commun.">
        <title>Genetic determinants of endophytism in the Arabidopsis root mycobiome.</title>
        <authorList>
            <person name="Mesny F."/>
            <person name="Miyauchi S."/>
            <person name="Thiergart T."/>
            <person name="Pickel B."/>
            <person name="Atanasova L."/>
            <person name="Karlsson M."/>
            <person name="Huettel B."/>
            <person name="Barry K.W."/>
            <person name="Haridas S."/>
            <person name="Chen C."/>
            <person name="Bauer D."/>
            <person name="Andreopoulos W."/>
            <person name="Pangilinan J."/>
            <person name="LaButti K."/>
            <person name="Riley R."/>
            <person name="Lipzen A."/>
            <person name="Clum A."/>
            <person name="Drula E."/>
            <person name="Henrissat B."/>
            <person name="Kohler A."/>
            <person name="Grigoriev I.V."/>
            <person name="Martin F.M."/>
            <person name="Hacquard S."/>
        </authorList>
    </citation>
    <scope>NUCLEOTIDE SEQUENCE</scope>
    <source>
        <strain evidence="2">MPI-CAGE-CH-0235</strain>
    </source>
</reference>
<comment type="caution">
    <text evidence="2">The sequence shown here is derived from an EMBL/GenBank/DDBJ whole genome shotgun (WGS) entry which is preliminary data.</text>
</comment>
<dbReference type="Proteomes" id="UP000813444">
    <property type="component" value="Unassembled WGS sequence"/>
</dbReference>
<dbReference type="EMBL" id="JAGPNK010000004">
    <property type="protein sequence ID" value="KAH7323100.1"/>
    <property type="molecule type" value="Genomic_DNA"/>
</dbReference>
<accession>A0A8K0SWT5</accession>
<evidence type="ECO:0000313" key="2">
    <source>
        <dbReference type="EMBL" id="KAH7323100.1"/>
    </source>
</evidence>
<evidence type="ECO:0000259" key="1">
    <source>
        <dbReference type="Pfam" id="PF20150"/>
    </source>
</evidence>
<feature type="domain" description="2EXR" evidence="1">
    <location>
        <begin position="26"/>
        <end position="139"/>
    </location>
</feature>
<organism evidence="2 3">
    <name type="scientific">Stachybotrys elegans</name>
    <dbReference type="NCBI Taxonomy" id="80388"/>
    <lineage>
        <taxon>Eukaryota</taxon>
        <taxon>Fungi</taxon>
        <taxon>Dikarya</taxon>
        <taxon>Ascomycota</taxon>
        <taxon>Pezizomycotina</taxon>
        <taxon>Sordariomycetes</taxon>
        <taxon>Hypocreomycetidae</taxon>
        <taxon>Hypocreales</taxon>
        <taxon>Stachybotryaceae</taxon>
        <taxon>Stachybotrys</taxon>
    </lineage>
</organism>